<dbReference type="PANTHER" id="PTHR31851">
    <property type="entry name" value="FE(2+)/MN(2+) TRANSPORTER PCL1"/>
    <property type="match status" value="1"/>
</dbReference>
<proteinExistence type="inferred from homology"/>
<reference evidence="8 9" key="1">
    <citation type="journal article" date="2016" name="DNA Res.">
        <title>Genome sequence of Aspergillus luchuensis NBRC 4314.</title>
        <authorList>
            <person name="Yamada O."/>
            <person name="Machida M."/>
            <person name="Hosoyama A."/>
            <person name="Goto M."/>
            <person name="Takahashi T."/>
            <person name="Futagami T."/>
            <person name="Yamagata Y."/>
            <person name="Takeuchi M."/>
            <person name="Kobayashi T."/>
            <person name="Koike H."/>
            <person name="Abe K."/>
            <person name="Asai K."/>
            <person name="Arita M."/>
            <person name="Fujita N."/>
            <person name="Fukuda K."/>
            <person name="Higa K."/>
            <person name="Horikawa H."/>
            <person name="Ishikawa T."/>
            <person name="Jinno K."/>
            <person name="Kato Y."/>
            <person name="Kirimura K."/>
            <person name="Mizutani O."/>
            <person name="Nakasone K."/>
            <person name="Sano M."/>
            <person name="Shiraishi Y."/>
            <person name="Tsukahara M."/>
            <person name="Gomi K."/>
        </authorList>
    </citation>
    <scope>NUCLEOTIDE SEQUENCE [LARGE SCALE GENOMIC DNA]</scope>
    <source>
        <strain evidence="8 9">RIB 2604</strain>
    </source>
</reference>
<dbReference type="GO" id="GO:0005384">
    <property type="term" value="F:manganese ion transmembrane transporter activity"/>
    <property type="evidence" value="ECO:0007669"/>
    <property type="project" value="InterPro"/>
</dbReference>
<comment type="caution">
    <text evidence="8">The sequence shown here is derived from an EMBL/GenBank/DDBJ whole genome shotgun (WGS) entry which is preliminary data.</text>
</comment>
<dbReference type="Proteomes" id="UP000075230">
    <property type="component" value="Unassembled WGS sequence"/>
</dbReference>
<dbReference type="InterPro" id="IPR008217">
    <property type="entry name" value="Ccc1_fam"/>
</dbReference>
<feature type="transmembrane region" description="Helical" evidence="7">
    <location>
        <begin position="436"/>
        <end position="458"/>
    </location>
</feature>
<evidence type="ECO:0000313" key="9">
    <source>
        <dbReference type="Proteomes" id="UP000075230"/>
    </source>
</evidence>
<protein>
    <submittedName>
        <fullName evidence="8">Calcium transporter</fullName>
    </submittedName>
</protein>
<comment type="similarity">
    <text evidence="2">Belongs to the CCC1 family.</text>
</comment>
<gene>
    <name evidence="8" type="ORF">RIB2604_02107270</name>
</gene>
<dbReference type="Pfam" id="PF01988">
    <property type="entry name" value="VIT1"/>
    <property type="match status" value="1"/>
</dbReference>
<dbReference type="EMBL" id="BCWF01000021">
    <property type="protein sequence ID" value="GAT27044.1"/>
    <property type="molecule type" value="Genomic_DNA"/>
</dbReference>
<keyword evidence="5 7" id="KW-0472">Membrane</keyword>
<dbReference type="GO" id="GO:0012505">
    <property type="term" value="C:endomembrane system"/>
    <property type="evidence" value="ECO:0007669"/>
    <property type="project" value="UniProtKB-SubCell"/>
</dbReference>
<evidence type="ECO:0000256" key="6">
    <source>
        <dbReference type="SAM" id="MobiDB-lite"/>
    </source>
</evidence>
<sequence length="463" mass="49437">MERITRTGKLHYSDCRKTGPIEAKLHGHGTAMKAKPLKQIALHLRQLAQQCSNNRQVHNATQRAASHPENFRLVLSIGLLINFLESIKLLSITPGLCLSRPASPSLENPSALPELLRGSRFGHRLRLLTSGLRQPAAAQSIYNGAIISEAEALPERKAKTGPSIWYARLPMDNAIRAGLTKPGKPLLSNEDSDALPTEQDLEAQRSYSTFRASSPVSDTDSTAASTSSSRSRINPRIVSDAILGLSDGLTVPFALSAGLSALGNTKVVVLGGLAELTAGAISMGLGGYVGAKSEAESYETTVREAKELIDTSPAETSSIVQSIFASYRLPEDVINQINMSLHSSEDRLLDFLVSFHHKESEPDCNQAWISAITLALGYFVGGFIPLIPYFIVDQVIVALYMSIGVMAITLLAFGYIKTCVVRGWSGRDNVVAGIKGGIQMCFVGGVAAGAAIALVRLIDTGGA</sequence>
<dbReference type="CDD" id="cd02435">
    <property type="entry name" value="CCC1"/>
    <property type="match status" value="1"/>
</dbReference>
<reference evidence="9" key="2">
    <citation type="submission" date="2016-02" db="EMBL/GenBank/DDBJ databases">
        <title>Genome sequencing of Aspergillus luchuensis NBRC 4314.</title>
        <authorList>
            <person name="Yamada O."/>
        </authorList>
    </citation>
    <scope>NUCLEOTIDE SEQUENCE [LARGE SCALE GENOMIC DNA]</scope>
    <source>
        <strain evidence="9">RIB 2604</strain>
    </source>
</reference>
<name>A0A146FLV3_ASPKA</name>
<evidence type="ECO:0000256" key="5">
    <source>
        <dbReference type="ARBA" id="ARBA00023136"/>
    </source>
</evidence>
<evidence type="ECO:0000256" key="7">
    <source>
        <dbReference type="SAM" id="Phobius"/>
    </source>
</evidence>
<feature type="region of interest" description="Disordered" evidence="6">
    <location>
        <begin position="207"/>
        <end position="230"/>
    </location>
</feature>
<evidence type="ECO:0000313" key="8">
    <source>
        <dbReference type="EMBL" id="GAT27044.1"/>
    </source>
</evidence>
<dbReference type="AlphaFoldDB" id="A0A146FLV3"/>
<evidence type="ECO:0000256" key="3">
    <source>
        <dbReference type="ARBA" id="ARBA00022692"/>
    </source>
</evidence>
<keyword evidence="3 7" id="KW-0812">Transmembrane</keyword>
<keyword evidence="4 7" id="KW-1133">Transmembrane helix</keyword>
<feature type="transmembrane region" description="Helical" evidence="7">
    <location>
        <begin position="367"/>
        <end position="390"/>
    </location>
</feature>
<organism evidence="8 9">
    <name type="scientific">Aspergillus kawachii</name>
    <name type="common">White koji mold</name>
    <name type="synonym">Aspergillus awamori var. kawachi</name>
    <dbReference type="NCBI Taxonomy" id="1069201"/>
    <lineage>
        <taxon>Eukaryota</taxon>
        <taxon>Fungi</taxon>
        <taxon>Dikarya</taxon>
        <taxon>Ascomycota</taxon>
        <taxon>Pezizomycotina</taxon>
        <taxon>Eurotiomycetes</taxon>
        <taxon>Eurotiomycetidae</taxon>
        <taxon>Eurotiales</taxon>
        <taxon>Aspergillaceae</taxon>
        <taxon>Aspergillus</taxon>
        <taxon>Aspergillus subgen. Circumdati</taxon>
    </lineage>
</organism>
<evidence type="ECO:0000256" key="4">
    <source>
        <dbReference type="ARBA" id="ARBA00022989"/>
    </source>
</evidence>
<feature type="transmembrane region" description="Helical" evidence="7">
    <location>
        <begin position="397"/>
        <end position="416"/>
    </location>
</feature>
<evidence type="ECO:0000256" key="2">
    <source>
        <dbReference type="ARBA" id="ARBA00007049"/>
    </source>
</evidence>
<comment type="subcellular location">
    <subcellularLocation>
        <location evidence="1">Endomembrane system</location>
        <topology evidence="1">Multi-pass membrane protein</topology>
    </subcellularLocation>
</comment>
<dbReference type="VEuPathDB" id="FungiDB:ASPFODRAFT_202097"/>
<accession>A0A146FLV3</accession>
<dbReference type="GO" id="GO:0030026">
    <property type="term" value="P:intracellular manganese ion homeostasis"/>
    <property type="evidence" value="ECO:0007669"/>
    <property type="project" value="InterPro"/>
</dbReference>
<evidence type="ECO:0000256" key="1">
    <source>
        <dbReference type="ARBA" id="ARBA00004127"/>
    </source>
</evidence>
<feature type="compositionally biased region" description="Low complexity" evidence="6">
    <location>
        <begin position="212"/>
        <end position="230"/>
    </location>
</feature>